<comment type="caution">
    <text evidence="2">The sequence shown here is derived from an EMBL/GenBank/DDBJ whole genome shotgun (WGS) entry which is preliminary data.</text>
</comment>
<gene>
    <name evidence="2" type="ORF">Vretimale_398</name>
</gene>
<dbReference type="Proteomes" id="UP000722791">
    <property type="component" value="Unassembled WGS sequence"/>
</dbReference>
<organism evidence="2 3">
    <name type="scientific">Volvox reticuliferus</name>
    <dbReference type="NCBI Taxonomy" id="1737510"/>
    <lineage>
        <taxon>Eukaryota</taxon>
        <taxon>Viridiplantae</taxon>
        <taxon>Chlorophyta</taxon>
        <taxon>core chlorophytes</taxon>
        <taxon>Chlorophyceae</taxon>
        <taxon>CS clade</taxon>
        <taxon>Chlamydomonadales</taxon>
        <taxon>Volvocaceae</taxon>
        <taxon>Volvox</taxon>
    </lineage>
</organism>
<feature type="signal peptide" evidence="1">
    <location>
        <begin position="1"/>
        <end position="21"/>
    </location>
</feature>
<evidence type="ECO:0000313" key="2">
    <source>
        <dbReference type="EMBL" id="GIL94066.1"/>
    </source>
</evidence>
<keyword evidence="1" id="KW-0732">Signal</keyword>
<evidence type="ECO:0000256" key="1">
    <source>
        <dbReference type="SAM" id="SignalP"/>
    </source>
</evidence>
<protein>
    <submittedName>
        <fullName evidence="2">Uncharacterized protein</fullName>
    </submittedName>
</protein>
<name>A0A8J4D6Y0_9CHLO</name>
<dbReference type="AlphaFoldDB" id="A0A8J4D6Y0"/>
<evidence type="ECO:0000313" key="3">
    <source>
        <dbReference type="Proteomes" id="UP000722791"/>
    </source>
</evidence>
<dbReference type="EMBL" id="BNCQ01000001">
    <property type="protein sequence ID" value="GIL94066.1"/>
    <property type="molecule type" value="Genomic_DNA"/>
</dbReference>
<reference evidence="2" key="1">
    <citation type="journal article" date="2021" name="Proc. Natl. Acad. Sci. U.S.A.">
        <title>Three genomes in the algal genus Volvox reveal the fate of a haploid sex-determining region after a transition to homothallism.</title>
        <authorList>
            <person name="Yamamoto K."/>
            <person name="Hamaji T."/>
            <person name="Kawai-Toyooka H."/>
            <person name="Matsuzaki R."/>
            <person name="Takahashi F."/>
            <person name="Nishimura Y."/>
            <person name="Kawachi M."/>
            <person name="Noguchi H."/>
            <person name="Minakuchi Y."/>
            <person name="Umen J.G."/>
            <person name="Toyoda A."/>
            <person name="Nozaki H."/>
        </authorList>
    </citation>
    <scope>NUCLEOTIDE SEQUENCE</scope>
    <source>
        <strain evidence="2">NIES-3785</strain>
    </source>
</reference>
<feature type="chain" id="PRO_5035198902" evidence="1">
    <location>
        <begin position="22"/>
        <end position="262"/>
    </location>
</feature>
<accession>A0A8J4D6Y0</accession>
<sequence length="262" mass="28904">MRLRTRTLASLPLLPCSYLSGCTELQSASNCIVDCIRAGLLATAAPDVPCTADVMLATAVSTITAERWADVVRQVLVSHGGLLPPDCTAETYSTQLLNRLTLPSEIEALALAQQLNFALTIFNVEGVQVNYYDPGTASIEVCVQQLGNEDGRHMYRALRVANWTWTGQRRHLFVRACRTINLACMSEPPSDTRACQRHAVLQTLAPTTEFRVDDIMQEWASQQHAPAVRLRHAMDMLHNTKHATHQADAGIRRKVFSTSGCC</sequence>
<proteinExistence type="predicted"/>